<evidence type="ECO:0000313" key="3">
    <source>
        <dbReference type="EMBL" id="PLW81547.1"/>
    </source>
</evidence>
<evidence type="ECO:0000313" key="4">
    <source>
        <dbReference type="Proteomes" id="UP000234845"/>
    </source>
</evidence>
<organism evidence="3 4">
    <name type="scientific">Kineobactrum sediminis</name>
    <dbReference type="NCBI Taxonomy" id="1905677"/>
    <lineage>
        <taxon>Bacteria</taxon>
        <taxon>Pseudomonadati</taxon>
        <taxon>Pseudomonadota</taxon>
        <taxon>Gammaproteobacteria</taxon>
        <taxon>Cellvibrionales</taxon>
        <taxon>Halieaceae</taxon>
        <taxon>Kineobactrum</taxon>
    </lineage>
</organism>
<sequence length="91" mass="10323">MDTILTIIAVLGLGALLISAFIFAMAARRFVSDDHNSQAHRPVISSYKPRTREDRRQQQAPKLFPVTINGRYIAEDRRAGGDRRHMGRQFA</sequence>
<name>A0A2N5XZG1_9GAMM</name>
<keyword evidence="2" id="KW-0472">Membrane</keyword>
<proteinExistence type="predicted"/>
<feature type="region of interest" description="Disordered" evidence="1">
    <location>
        <begin position="34"/>
        <end position="61"/>
    </location>
</feature>
<protein>
    <submittedName>
        <fullName evidence="3">Uncharacterized protein</fullName>
    </submittedName>
</protein>
<accession>A0A2N5XZG1</accession>
<keyword evidence="4" id="KW-1185">Reference proteome</keyword>
<dbReference type="RefSeq" id="WP_101522346.1">
    <property type="nucleotide sequence ID" value="NZ_PKLZ01000012.1"/>
</dbReference>
<dbReference type="Proteomes" id="UP000234845">
    <property type="component" value="Unassembled WGS sequence"/>
</dbReference>
<keyword evidence="2" id="KW-0812">Transmembrane</keyword>
<keyword evidence="2" id="KW-1133">Transmembrane helix</keyword>
<comment type="caution">
    <text evidence="3">The sequence shown here is derived from an EMBL/GenBank/DDBJ whole genome shotgun (WGS) entry which is preliminary data.</text>
</comment>
<dbReference type="OrthoDB" id="5739636at2"/>
<evidence type="ECO:0000256" key="2">
    <source>
        <dbReference type="SAM" id="Phobius"/>
    </source>
</evidence>
<dbReference type="EMBL" id="PKLZ01000012">
    <property type="protein sequence ID" value="PLW81547.1"/>
    <property type="molecule type" value="Genomic_DNA"/>
</dbReference>
<dbReference type="AlphaFoldDB" id="A0A2N5XZG1"/>
<feature type="transmembrane region" description="Helical" evidence="2">
    <location>
        <begin position="6"/>
        <end position="27"/>
    </location>
</feature>
<gene>
    <name evidence="3" type="ORF">CWI75_15055</name>
</gene>
<reference evidence="4" key="1">
    <citation type="submission" date="2017-11" db="EMBL/GenBank/DDBJ databases">
        <title>The draft genome sequence of Chromatocurvus sp. F02.</title>
        <authorList>
            <person name="Du Z.-J."/>
            <person name="Chang Y.-Q."/>
        </authorList>
    </citation>
    <scope>NUCLEOTIDE SEQUENCE [LARGE SCALE GENOMIC DNA]</scope>
    <source>
        <strain evidence="4">F02</strain>
    </source>
</reference>
<evidence type="ECO:0000256" key="1">
    <source>
        <dbReference type="SAM" id="MobiDB-lite"/>
    </source>
</evidence>